<proteinExistence type="predicted"/>
<organism evidence="3">
    <name type="scientific">uncultured Rubrobacteraceae bacterium</name>
    <dbReference type="NCBI Taxonomy" id="349277"/>
    <lineage>
        <taxon>Bacteria</taxon>
        <taxon>Bacillati</taxon>
        <taxon>Actinomycetota</taxon>
        <taxon>Rubrobacteria</taxon>
        <taxon>Rubrobacterales</taxon>
        <taxon>Rubrobacteraceae</taxon>
        <taxon>environmental samples</taxon>
    </lineage>
</organism>
<dbReference type="EMBL" id="CADCUW010000480">
    <property type="protein sequence ID" value="CAA9441592.1"/>
    <property type="molecule type" value="Genomic_DNA"/>
</dbReference>
<dbReference type="GO" id="GO:0006355">
    <property type="term" value="P:regulation of DNA-templated transcription"/>
    <property type="evidence" value="ECO:0007669"/>
    <property type="project" value="InterPro"/>
</dbReference>
<evidence type="ECO:0000259" key="2">
    <source>
        <dbReference type="PROSITE" id="PS51913"/>
    </source>
</evidence>
<evidence type="ECO:0000313" key="3">
    <source>
        <dbReference type="EMBL" id="CAA9441592.1"/>
    </source>
</evidence>
<name>A0A6J4QFD6_9ACTN</name>
<evidence type="ECO:0000256" key="1">
    <source>
        <dbReference type="ARBA" id="ARBA00023163"/>
    </source>
</evidence>
<feature type="domain" description="HTH HARE-type" evidence="2">
    <location>
        <begin position="1"/>
        <end position="73"/>
    </location>
</feature>
<accession>A0A6J4QFD6</accession>
<gene>
    <name evidence="3" type="ORF">AVDCRST_MAG01-01-3704</name>
</gene>
<dbReference type="PROSITE" id="PS51913">
    <property type="entry name" value="HTH_HARE"/>
    <property type="match status" value="1"/>
</dbReference>
<dbReference type="Pfam" id="PF05066">
    <property type="entry name" value="HARE-HTH"/>
    <property type="match status" value="1"/>
</dbReference>
<sequence>MDFKSAAREVLREVGHPLHYGDITELALESGYLASAGRTPQNTMRARLSVDVRDNPQSPFVQTAPGIYGLKEMN</sequence>
<keyword evidence="1" id="KW-0804">Transcription</keyword>
<dbReference type="InterPro" id="IPR007759">
    <property type="entry name" value="Asxl_HARE-HTH"/>
</dbReference>
<dbReference type="AlphaFoldDB" id="A0A6J4QFD6"/>
<protein>
    <recommendedName>
        <fullName evidence="2">HTH HARE-type domain-containing protein</fullName>
    </recommendedName>
</protein>
<reference evidence="3" key="1">
    <citation type="submission" date="2020-02" db="EMBL/GenBank/DDBJ databases">
        <authorList>
            <person name="Meier V. D."/>
        </authorList>
    </citation>
    <scope>NUCLEOTIDE SEQUENCE</scope>
    <source>
        <strain evidence="3">AVDCRST_MAG01</strain>
    </source>
</reference>